<dbReference type="AlphaFoldDB" id="A0A2U1FRM5"/>
<dbReference type="Pfam" id="PF08803">
    <property type="entry name" value="ydhR"/>
    <property type="match status" value="1"/>
</dbReference>
<dbReference type="OrthoDB" id="1440627at2"/>
<name>A0A2U1FRM5_9PSEU</name>
<accession>A0A2U1FRM5</accession>
<proteinExistence type="predicted"/>
<dbReference type="Proteomes" id="UP000245639">
    <property type="component" value="Unassembled WGS sequence"/>
</dbReference>
<organism evidence="1 2">
    <name type="scientific">Actinomycetospora cinnamomea</name>
    <dbReference type="NCBI Taxonomy" id="663609"/>
    <lineage>
        <taxon>Bacteria</taxon>
        <taxon>Bacillati</taxon>
        <taxon>Actinomycetota</taxon>
        <taxon>Actinomycetes</taxon>
        <taxon>Pseudonocardiales</taxon>
        <taxon>Pseudonocardiaceae</taxon>
        <taxon>Actinomycetospora</taxon>
    </lineage>
</organism>
<protein>
    <submittedName>
        <fullName evidence="1">Putative monooxygenase ydhR</fullName>
    </submittedName>
</protein>
<evidence type="ECO:0000313" key="2">
    <source>
        <dbReference type="Proteomes" id="UP000245639"/>
    </source>
</evidence>
<dbReference type="SUPFAM" id="SSF54909">
    <property type="entry name" value="Dimeric alpha+beta barrel"/>
    <property type="match status" value="1"/>
</dbReference>
<dbReference type="Gene3D" id="3.30.70.100">
    <property type="match status" value="1"/>
</dbReference>
<keyword evidence="2" id="KW-1185">Reference proteome</keyword>
<comment type="caution">
    <text evidence="1">The sequence shown here is derived from an EMBL/GenBank/DDBJ whole genome shotgun (WGS) entry which is preliminary data.</text>
</comment>
<dbReference type="EMBL" id="QEKW01000001">
    <property type="protein sequence ID" value="PVZ14816.1"/>
    <property type="molecule type" value="Genomic_DNA"/>
</dbReference>
<sequence length="111" mass="11890">MYVQLITFRLDGMDPAEFASLCDTIAPEYADVPGLISKIFVADPDDPEAFGGVYLWRAREDAEIYTREGLAQVLVNSPQFTDFGSRILRVVPGPTAVTGGPVADLVGSPAA</sequence>
<dbReference type="InterPro" id="IPR014910">
    <property type="entry name" value="YdhR"/>
</dbReference>
<dbReference type="RefSeq" id="WP_116706596.1">
    <property type="nucleotide sequence ID" value="NZ_QEKW01000001.1"/>
</dbReference>
<reference evidence="1 2" key="1">
    <citation type="submission" date="2018-04" db="EMBL/GenBank/DDBJ databases">
        <title>Genomic Encyclopedia of Type Strains, Phase IV (KMG-IV): sequencing the most valuable type-strain genomes for metagenomic binning, comparative biology and taxonomic classification.</title>
        <authorList>
            <person name="Goeker M."/>
        </authorList>
    </citation>
    <scope>NUCLEOTIDE SEQUENCE [LARGE SCALE GENOMIC DNA]</scope>
    <source>
        <strain evidence="1 2">DSM 45771</strain>
    </source>
</reference>
<keyword evidence="1" id="KW-0560">Oxidoreductase</keyword>
<evidence type="ECO:0000313" key="1">
    <source>
        <dbReference type="EMBL" id="PVZ14816.1"/>
    </source>
</evidence>
<keyword evidence="1" id="KW-0503">Monooxygenase</keyword>
<dbReference type="GO" id="GO:0004497">
    <property type="term" value="F:monooxygenase activity"/>
    <property type="evidence" value="ECO:0007669"/>
    <property type="project" value="UniProtKB-KW"/>
</dbReference>
<dbReference type="InterPro" id="IPR011008">
    <property type="entry name" value="Dimeric_a/b-barrel"/>
</dbReference>
<gene>
    <name evidence="1" type="ORF">C8D89_101684</name>
</gene>